<comment type="caution">
    <text evidence="1">The sequence shown here is derived from an EMBL/GenBank/DDBJ whole genome shotgun (WGS) entry which is preliminary data.</text>
</comment>
<sequence>MDAAHARATSGIILRQMTKEMAEGEDDPRLEIAEVAQSVFLLYAYQVGLQVALAAPEYAEVLMNSDEGKAFIEEQAQTLLQCCPVTSEEKLGG</sequence>
<evidence type="ECO:0000313" key="1">
    <source>
        <dbReference type="EMBL" id="KKM81800.1"/>
    </source>
</evidence>
<proteinExistence type="predicted"/>
<dbReference type="EMBL" id="LAZR01007963">
    <property type="protein sequence ID" value="KKM81800.1"/>
    <property type="molecule type" value="Genomic_DNA"/>
</dbReference>
<accession>A0A0F9MZ25</accession>
<organism evidence="1">
    <name type="scientific">marine sediment metagenome</name>
    <dbReference type="NCBI Taxonomy" id="412755"/>
    <lineage>
        <taxon>unclassified sequences</taxon>
        <taxon>metagenomes</taxon>
        <taxon>ecological metagenomes</taxon>
    </lineage>
</organism>
<protein>
    <submittedName>
        <fullName evidence="1">Uncharacterized protein</fullName>
    </submittedName>
</protein>
<name>A0A0F9MZ25_9ZZZZ</name>
<dbReference type="AlphaFoldDB" id="A0A0F9MZ25"/>
<reference evidence="1" key="1">
    <citation type="journal article" date="2015" name="Nature">
        <title>Complex archaea that bridge the gap between prokaryotes and eukaryotes.</title>
        <authorList>
            <person name="Spang A."/>
            <person name="Saw J.H."/>
            <person name="Jorgensen S.L."/>
            <person name="Zaremba-Niedzwiedzka K."/>
            <person name="Martijn J."/>
            <person name="Lind A.E."/>
            <person name="van Eijk R."/>
            <person name="Schleper C."/>
            <person name="Guy L."/>
            <person name="Ettema T.J."/>
        </authorList>
    </citation>
    <scope>NUCLEOTIDE SEQUENCE</scope>
</reference>
<gene>
    <name evidence="1" type="ORF">LCGC14_1326160</name>
</gene>